<accession>A0ABQ5JXV2</accession>
<feature type="transmembrane region" description="Helical" evidence="2">
    <location>
        <begin position="188"/>
        <end position="208"/>
    </location>
</feature>
<gene>
    <name evidence="3" type="ORF">ADUPG1_011995</name>
</gene>
<dbReference type="Proteomes" id="UP001057375">
    <property type="component" value="Unassembled WGS sequence"/>
</dbReference>
<proteinExistence type="predicted"/>
<organism evidence="3 4">
    <name type="scientific">Aduncisulcus paluster</name>
    <dbReference type="NCBI Taxonomy" id="2918883"/>
    <lineage>
        <taxon>Eukaryota</taxon>
        <taxon>Metamonada</taxon>
        <taxon>Carpediemonas-like organisms</taxon>
        <taxon>Aduncisulcus</taxon>
    </lineage>
</organism>
<feature type="transmembrane region" description="Helical" evidence="2">
    <location>
        <begin position="40"/>
        <end position="58"/>
    </location>
</feature>
<name>A0ABQ5JXV2_9EUKA</name>
<feature type="transmembrane region" description="Helical" evidence="2">
    <location>
        <begin position="91"/>
        <end position="111"/>
    </location>
</feature>
<evidence type="ECO:0000256" key="1">
    <source>
        <dbReference type="SAM" id="MobiDB-lite"/>
    </source>
</evidence>
<comment type="caution">
    <text evidence="3">The sequence shown here is derived from an EMBL/GenBank/DDBJ whole genome shotgun (WGS) entry which is preliminary data.</text>
</comment>
<dbReference type="EMBL" id="BQXS01012349">
    <property type="protein sequence ID" value="GKT21847.1"/>
    <property type="molecule type" value="Genomic_DNA"/>
</dbReference>
<evidence type="ECO:0000256" key="2">
    <source>
        <dbReference type="SAM" id="Phobius"/>
    </source>
</evidence>
<keyword evidence="2" id="KW-0812">Transmembrane</keyword>
<feature type="region of interest" description="Disordered" evidence="1">
    <location>
        <begin position="323"/>
        <end position="400"/>
    </location>
</feature>
<keyword evidence="2" id="KW-1133">Transmembrane helix</keyword>
<protein>
    <submittedName>
        <fullName evidence="3">Uncharacterized protein</fullName>
    </submittedName>
</protein>
<keyword evidence="4" id="KW-1185">Reference proteome</keyword>
<feature type="compositionally biased region" description="Basic and acidic residues" evidence="1">
    <location>
        <begin position="337"/>
        <end position="355"/>
    </location>
</feature>
<feature type="transmembrane region" description="Helical" evidence="2">
    <location>
        <begin position="160"/>
        <end position="182"/>
    </location>
</feature>
<feature type="compositionally biased region" description="Basic and acidic residues" evidence="1">
    <location>
        <begin position="372"/>
        <end position="386"/>
    </location>
</feature>
<feature type="transmembrane region" description="Helical" evidence="2">
    <location>
        <begin position="131"/>
        <end position="148"/>
    </location>
</feature>
<feature type="transmembrane region" description="Helical" evidence="2">
    <location>
        <begin position="215"/>
        <end position="236"/>
    </location>
</feature>
<reference evidence="3" key="1">
    <citation type="submission" date="2022-03" db="EMBL/GenBank/DDBJ databases">
        <title>Draft genome sequence of Aduncisulcus paluster, a free-living microaerophilic Fornicata.</title>
        <authorList>
            <person name="Yuyama I."/>
            <person name="Kume K."/>
            <person name="Tamura T."/>
            <person name="Inagaki Y."/>
            <person name="Hashimoto T."/>
        </authorList>
    </citation>
    <scope>NUCLEOTIDE SEQUENCE</scope>
    <source>
        <strain evidence="3">NY0171</strain>
    </source>
</reference>
<keyword evidence="2" id="KW-0472">Membrane</keyword>
<evidence type="ECO:0000313" key="3">
    <source>
        <dbReference type="EMBL" id="GKT21847.1"/>
    </source>
</evidence>
<feature type="transmembrane region" description="Helical" evidence="2">
    <location>
        <begin position="273"/>
        <end position="294"/>
    </location>
</feature>
<evidence type="ECO:0000313" key="4">
    <source>
        <dbReference type="Proteomes" id="UP001057375"/>
    </source>
</evidence>
<feature type="compositionally biased region" description="Acidic residues" evidence="1">
    <location>
        <begin position="356"/>
        <end position="371"/>
    </location>
</feature>
<sequence>MGLFSSFSLLWNDVFCESTRKKEAEFYSFSRYDIFNVRSPVFLRMLVSICIHLIIHTLSSKLTPKYFFPALSHPDSKVHKLEFLDRASESLIRLIYSIFLLYSGIQVIQLYPDTVDNIYEHAFHATLLNETSLFFARSFIILTSLVIYPNRISCHKNPRLTRYIEFFSLCYSLSALGTNMQIATVLSMTTRFGCQILIEFGLMLYYIAQFKWARFYLFLSSGLIIIALMVTVPSILTTQLVEFIAKTVKNVLDIHEYRLYGFHLVKTLFSDRMFRLCLIHMISVVILYIFDLIYSLNLLKVAMVPPKTYLHCAADERVKEEKIQQEMQKEKQKRRKERLDRFKDSVISKTSKESISESEEEKEEEKEEEREEKDIGSQFFREEHDVSTSPNPKRKRKERI</sequence>